<keyword evidence="3" id="KW-1185">Reference proteome</keyword>
<evidence type="ECO:0000313" key="3">
    <source>
        <dbReference type="Proteomes" id="UP000275137"/>
    </source>
</evidence>
<organism evidence="2 3">
    <name type="scientific">Pseudomethylobacillus aquaticus</name>
    <dbReference type="NCBI Taxonomy" id="2676064"/>
    <lineage>
        <taxon>Bacteria</taxon>
        <taxon>Pseudomonadati</taxon>
        <taxon>Pseudomonadota</taxon>
        <taxon>Betaproteobacteria</taxon>
        <taxon>Nitrosomonadales</taxon>
        <taxon>Methylophilaceae</taxon>
        <taxon>Pseudomethylobacillus</taxon>
    </lineage>
</organism>
<dbReference type="Pfam" id="PF11231">
    <property type="entry name" value="DUF3034"/>
    <property type="match status" value="1"/>
</dbReference>
<gene>
    <name evidence="2" type="ORF">ED236_06820</name>
</gene>
<dbReference type="AlphaFoldDB" id="A0A3N0V1G5"/>
<reference evidence="2 3" key="1">
    <citation type="submission" date="2018-10" db="EMBL/GenBank/DDBJ databases">
        <authorList>
            <person name="Chen W.-M."/>
        </authorList>
    </citation>
    <scope>NUCLEOTIDE SEQUENCE [LARGE SCALE GENOMIC DNA]</scope>
    <source>
        <strain evidence="2 3">H-5</strain>
    </source>
</reference>
<keyword evidence="1" id="KW-0732">Signal</keyword>
<dbReference type="EMBL" id="RJVP01000003">
    <property type="protein sequence ID" value="ROH86371.1"/>
    <property type="molecule type" value="Genomic_DNA"/>
</dbReference>
<dbReference type="InterPro" id="IPR021393">
    <property type="entry name" value="DUF3034"/>
</dbReference>
<comment type="caution">
    <text evidence="2">The sequence shown here is derived from an EMBL/GenBank/DDBJ whole genome shotgun (WGS) entry which is preliminary data.</text>
</comment>
<protein>
    <submittedName>
        <fullName evidence="2">DUF3034 family protein</fullName>
    </submittedName>
</protein>
<sequence length="326" mass="34702">MKHSLNTRSTRMAMLAVASLCSALSTNVLAETSVSNKLLLTGGVSQVEGAAGGGLTPWAVIGGYGTNNEIGANVHYTYAKTGDFNLDSYGITVGFYDRFELSIAEQKFDVGNLRNKVDAALPGAIGRGELSQTIVGAKLRVFGEAVLDADTWLPQVAIGVQYKKNHDGDFVKSAVVGAKDDSGYDFYVAATKLFLAQSLLLNTTLRMTKANQFGLLGFGGDRHDNYQPQLELSAAYLLSKNVAIGAEYRMKPNNLESPANGLLFGGANVVELKEQDAFDLFVAYAPNKNVSLTLAYVNLGNIATVKAVGADFGRQDGVYLSAQVGF</sequence>
<evidence type="ECO:0000256" key="1">
    <source>
        <dbReference type="SAM" id="SignalP"/>
    </source>
</evidence>
<name>A0A3N0V1G5_9PROT</name>
<accession>A0A3N0V1G5</accession>
<proteinExistence type="predicted"/>
<feature type="signal peptide" evidence="1">
    <location>
        <begin position="1"/>
        <end position="30"/>
    </location>
</feature>
<evidence type="ECO:0000313" key="2">
    <source>
        <dbReference type="EMBL" id="ROH86371.1"/>
    </source>
</evidence>
<dbReference type="Proteomes" id="UP000275137">
    <property type="component" value="Unassembled WGS sequence"/>
</dbReference>
<feature type="chain" id="PRO_5018120557" evidence="1">
    <location>
        <begin position="31"/>
        <end position="326"/>
    </location>
</feature>
<dbReference type="RefSeq" id="WP_123237434.1">
    <property type="nucleotide sequence ID" value="NZ_RJVP01000003.1"/>
</dbReference>